<accession>A0A498MR11</accession>
<evidence type="ECO:0000256" key="1">
    <source>
        <dbReference type="SAM" id="MobiDB-lite"/>
    </source>
</evidence>
<organism evidence="3 4">
    <name type="scientific">Labeo rohita</name>
    <name type="common">Indian major carp</name>
    <name type="synonym">Cyprinus rohita</name>
    <dbReference type="NCBI Taxonomy" id="84645"/>
    <lineage>
        <taxon>Eukaryota</taxon>
        <taxon>Metazoa</taxon>
        <taxon>Chordata</taxon>
        <taxon>Craniata</taxon>
        <taxon>Vertebrata</taxon>
        <taxon>Euteleostomi</taxon>
        <taxon>Actinopterygii</taxon>
        <taxon>Neopterygii</taxon>
        <taxon>Teleostei</taxon>
        <taxon>Ostariophysi</taxon>
        <taxon>Cypriniformes</taxon>
        <taxon>Cyprinidae</taxon>
        <taxon>Labeoninae</taxon>
        <taxon>Labeonini</taxon>
        <taxon>Labeo</taxon>
    </lineage>
</organism>
<comment type="caution">
    <text evidence="3">The sequence shown here is derived from an EMBL/GenBank/DDBJ whole genome shotgun (WGS) entry which is preliminary data.</text>
</comment>
<reference evidence="3 4" key="1">
    <citation type="submission" date="2018-03" db="EMBL/GenBank/DDBJ databases">
        <title>Draft genome sequence of Rohu Carp (Labeo rohita).</title>
        <authorList>
            <person name="Das P."/>
            <person name="Kushwaha B."/>
            <person name="Joshi C.G."/>
            <person name="Kumar D."/>
            <person name="Nagpure N.S."/>
            <person name="Sahoo L."/>
            <person name="Das S.P."/>
            <person name="Bit A."/>
            <person name="Patnaik S."/>
            <person name="Meher P.K."/>
            <person name="Jayasankar P."/>
            <person name="Koringa P.G."/>
            <person name="Patel N.V."/>
            <person name="Hinsu A.T."/>
            <person name="Kumar R."/>
            <person name="Pandey M."/>
            <person name="Agarwal S."/>
            <person name="Srivastava S."/>
            <person name="Singh M."/>
            <person name="Iquebal M.A."/>
            <person name="Jaiswal S."/>
            <person name="Angadi U.B."/>
            <person name="Kumar N."/>
            <person name="Raza M."/>
            <person name="Shah T.M."/>
            <person name="Rai A."/>
            <person name="Jena J.K."/>
        </authorList>
    </citation>
    <scope>NUCLEOTIDE SEQUENCE [LARGE SCALE GENOMIC DNA]</scope>
    <source>
        <strain evidence="3">DASCIFA01</strain>
        <tissue evidence="3">Testis</tissue>
    </source>
</reference>
<feature type="region of interest" description="Disordered" evidence="1">
    <location>
        <begin position="203"/>
        <end position="228"/>
    </location>
</feature>
<dbReference type="STRING" id="84645.A0A498MR11"/>
<keyword evidence="2" id="KW-1133">Transmembrane helix</keyword>
<name>A0A498MR11_LABRO</name>
<dbReference type="Proteomes" id="UP000290572">
    <property type="component" value="Unassembled WGS sequence"/>
</dbReference>
<feature type="transmembrane region" description="Helical" evidence="2">
    <location>
        <begin position="20"/>
        <end position="40"/>
    </location>
</feature>
<evidence type="ECO:0000313" key="4">
    <source>
        <dbReference type="Proteomes" id="UP000290572"/>
    </source>
</evidence>
<proteinExistence type="predicted"/>
<dbReference type="AlphaFoldDB" id="A0A498MR11"/>
<dbReference type="EMBL" id="QBIY01012597">
    <property type="protein sequence ID" value="RXN22273.1"/>
    <property type="molecule type" value="Genomic_DNA"/>
</dbReference>
<keyword evidence="2" id="KW-0812">Transmembrane</keyword>
<evidence type="ECO:0000256" key="2">
    <source>
        <dbReference type="SAM" id="Phobius"/>
    </source>
</evidence>
<keyword evidence="4" id="KW-1185">Reference proteome</keyword>
<gene>
    <name evidence="3" type="ORF">ROHU_006779</name>
</gene>
<keyword evidence="2" id="KW-0472">Membrane</keyword>
<sequence>MIGSGIFVSSISVLEKTGSYGLSMVVWVIGGIISVFGATIRKSGGVTPTSISGFYSSVDLNDDRETSLPGSTISLQTQKLRYCCVAEPDFKIPAMDRWCSLDQDKLSGVYVSVRQRELSSPDSCIKYRSQATQTDLLRREIRSQREERIHFENWTKTLKGSDVCFGYELMFRGQEEKFGLMLVDDVLWARFGAQPWNCRESCTGSATGPGGPGPVTGSSTRLKARRGL</sequence>
<protein>
    <submittedName>
        <fullName evidence="3">Y+L amino acid transporter 2-like isoform X1</fullName>
    </submittedName>
</protein>
<evidence type="ECO:0000313" key="3">
    <source>
        <dbReference type="EMBL" id="RXN22273.1"/>
    </source>
</evidence>